<dbReference type="AlphaFoldDB" id="A0A9P4IPS8"/>
<dbReference type="Proteomes" id="UP000799439">
    <property type="component" value="Unassembled WGS sequence"/>
</dbReference>
<accession>A0A9P4IPS8</accession>
<evidence type="ECO:0000313" key="2">
    <source>
        <dbReference type="Proteomes" id="UP000799439"/>
    </source>
</evidence>
<reference evidence="1" key="1">
    <citation type="journal article" date="2020" name="Stud. Mycol.">
        <title>101 Dothideomycetes genomes: a test case for predicting lifestyles and emergence of pathogens.</title>
        <authorList>
            <person name="Haridas S."/>
            <person name="Albert R."/>
            <person name="Binder M."/>
            <person name="Bloem J."/>
            <person name="Labutti K."/>
            <person name="Salamov A."/>
            <person name="Andreopoulos B."/>
            <person name="Baker S."/>
            <person name="Barry K."/>
            <person name="Bills G."/>
            <person name="Bluhm B."/>
            <person name="Cannon C."/>
            <person name="Castanera R."/>
            <person name="Culley D."/>
            <person name="Daum C."/>
            <person name="Ezra D."/>
            <person name="Gonzalez J."/>
            <person name="Henrissat B."/>
            <person name="Kuo A."/>
            <person name="Liang C."/>
            <person name="Lipzen A."/>
            <person name="Lutzoni F."/>
            <person name="Magnuson J."/>
            <person name="Mondo S."/>
            <person name="Nolan M."/>
            <person name="Ohm R."/>
            <person name="Pangilinan J."/>
            <person name="Park H.-J."/>
            <person name="Ramirez L."/>
            <person name="Alfaro M."/>
            <person name="Sun H."/>
            <person name="Tritt A."/>
            <person name="Yoshinaga Y."/>
            <person name="Zwiers L.-H."/>
            <person name="Turgeon B."/>
            <person name="Goodwin S."/>
            <person name="Spatafora J."/>
            <person name="Crous P."/>
            <person name="Grigoriev I."/>
        </authorList>
    </citation>
    <scope>NUCLEOTIDE SEQUENCE</scope>
    <source>
        <strain evidence="1">CBS 260.36</strain>
    </source>
</reference>
<dbReference type="OrthoDB" id="10459642at2759"/>
<comment type="caution">
    <text evidence="1">The sequence shown here is derived from an EMBL/GenBank/DDBJ whole genome shotgun (WGS) entry which is preliminary data.</text>
</comment>
<protein>
    <submittedName>
        <fullName evidence="1">Uncharacterized protein</fullName>
    </submittedName>
</protein>
<proteinExistence type="predicted"/>
<dbReference type="EMBL" id="ML996095">
    <property type="protein sequence ID" value="KAF2147862.1"/>
    <property type="molecule type" value="Genomic_DNA"/>
</dbReference>
<name>A0A9P4IPS8_9PEZI</name>
<sequence>MRYLIFIVFLFAATLLFLTLFTVWADGICNMFRSTCGTIADRAIGGWRHGTRPHHRRYFVPGKGWEVEYNITHEELLEAWKQIEPQVVPMPPINISKEQWDRLVKSGLVEDWSPAEAGQSDEL</sequence>
<gene>
    <name evidence="1" type="ORF">K461DRAFT_283452</name>
</gene>
<evidence type="ECO:0000313" key="1">
    <source>
        <dbReference type="EMBL" id="KAF2147862.1"/>
    </source>
</evidence>
<organism evidence="1 2">
    <name type="scientific">Myriangium duriaei CBS 260.36</name>
    <dbReference type="NCBI Taxonomy" id="1168546"/>
    <lineage>
        <taxon>Eukaryota</taxon>
        <taxon>Fungi</taxon>
        <taxon>Dikarya</taxon>
        <taxon>Ascomycota</taxon>
        <taxon>Pezizomycotina</taxon>
        <taxon>Dothideomycetes</taxon>
        <taxon>Dothideomycetidae</taxon>
        <taxon>Myriangiales</taxon>
        <taxon>Myriangiaceae</taxon>
        <taxon>Myriangium</taxon>
    </lineage>
</organism>
<keyword evidence="2" id="KW-1185">Reference proteome</keyword>